<dbReference type="Pfam" id="PF17853">
    <property type="entry name" value="GGDEF_2"/>
    <property type="match status" value="1"/>
</dbReference>
<feature type="domain" description="PucR C-terminal helix-turn-helix" evidence="2">
    <location>
        <begin position="315"/>
        <end position="373"/>
    </location>
</feature>
<feature type="domain" description="CdaR GGDEF-like" evidence="4">
    <location>
        <begin position="160"/>
        <end position="265"/>
    </location>
</feature>
<proteinExistence type="inferred from homology"/>
<dbReference type="PANTHER" id="PTHR33744:SF1">
    <property type="entry name" value="DNA-BINDING TRANSCRIPTIONAL ACTIVATOR ADER"/>
    <property type="match status" value="1"/>
</dbReference>
<dbReference type="Pfam" id="PF14361">
    <property type="entry name" value="RsbRD_N"/>
    <property type="match status" value="1"/>
</dbReference>
<dbReference type="InterPro" id="IPR025751">
    <property type="entry name" value="RsbRD_N_dom"/>
</dbReference>
<keyword evidence="6" id="KW-1185">Reference proteome</keyword>
<reference evidence="6" key="1">
    <citation type="journal article" date="2019" name="Int. J. Syst. Evol. Microbiol.">
        <title>The Global Catalogue of Microorganisms (GCM) 10K type strain sequencing project: providing services to taxonomists for standard genome sequencing and annotation.</title>
        <authorList>
            <consortium name="The Broad Institute Genomics Platform"/>
            <consortium name="The Broad Institute Genome Sequencing Center for Infectious Disease"/>
            <person name="Wu L."/>
            <person name="Ma J."/>
        </authorList>
    </citation>
    <scope>NUCLEOTIDE SEQUENCE [LARGE SCALE GENOMIC DNA]</scope>
    <source>
        <strain evidence="6">JCM 16013</strain>
    </source>
</reference>
<protein>
    <submittedName>
        <fullName evidence="5">Helix-turn-helix domain-containing protein</fullName>
    </submittedName>
</protein>
<dbReference type="InterPro" id="IPR025736">
    <property type="entry name" value="PucR_C-HTH_dom"/>
</dbReference>
<dbReference type="InterPro" id="IPR042070">
    <property type="entry name" value="PucR_C-HTH_sf"/>
</dbReference>
<evidence type="ECO:0000313" key="6">
    <source>
        <dbReference type="Proteomes" id="UP001499854"/>
    </source>
</evidence>
<dbReference type="InterPro" id="IPR041522">
    <property type="entry name" value="CdaR_GGDEF"/>
</dbReference>
<gene>
    <name evidence="5" type="ORF">GCM10009838_47960</name>
</gene>
<dbReference type="Proteomes" id="UP001499854">
    <property type="component" value="Unassembled WGS sequence"/>
</dbReference>
<sequence length="382" mass="40705">MARLLGDVDPLADQLTDQIFEAERGYAEHERDSHERVRVVVRDNLRTLLMALQENPVALDAAREAGRIKAELGIPLPALLHAYRLGGRFIWDRLLAAATDEGAATELLYLASDIWQIIDEHSSAAADSYRTTVEEQAHRDTAARAAMLTTLLDGTVTSAPRAAEIVRVLRLDRGGPLVVVNAEIEQDDGLPPGTATKLRTIGVASEWTRLAGATVGLLCLPGERSLPSAVDMLSTLAATRVGVSRPFRTPADATRAWREAQVAARCLPTGAQGAHAYGEAPVALLVASAPDAAADMAHSVFAALNGLPPSEHSTLLDTLDTWFSAGGSTSKAAELLHCHRNTVLYRLNRIGELTGRHTTDAVGSAELYAALRAVRQGAATGD</sequence>
<evidence type="ECO:0000259" key="2">
    <source>
        <dbReference type="Pfam" id="PF13556"/>
    </source>
</evidence>
<dbReference type="Pfam" id="PF13556">
    <property type="entry name" value="HTH_30"/>
    <property type="match status" value="1"/>
</dbReference>
<feature type="domain" description="RsbT co-antagonist protein RsbRD N-terminal" evidence="3">
    <location>
        <begin position="10"/>
        <end position="144"/>
    </location>
</feature>
<dbReference type="InterPro" id="IPR051448">
    <property type="entry name" value="CdaR-like_regulators"/>
</dbReference>
<evidence type="ECO:0000313" key="5">
    <source>
        <dbReference type="EMBL" id="GAA1981179.1"/>
    </source>
</evidence>
<comment type="caution">
    <text evidence="5">The sequence shown here is derived from an EMBL/GenBank/DDBJ whole genome shotgun (WGS) entry which is preliminary data.</text>
</comment>
<dbReference type="Gene3D" id="1.10.10.2840">
    <property type="entry name" value="PucR C-terminal helix-turn-helix domain"/>
    <property type="match status" value="1"/>
</dbReference>
<name>A0ABP5DLM2_9ACTN</name>
<evidence type="ECO:0000259" key="4">
    <source>
        <dbReference type="Pfam" id="PF17853"/>
    </source>
</evidence>
<organism evidence="5 6">
    <name type="scientific">Catenulispora subtropica</name>
    <dbReference type="NCBI Taxonomy" id="450798"/>
    <lineage>
        <taxon>Bacteria</taxon>
        <taxon>Bacillati</taxon>
        <taxon>Actinomycetota</taxon>
        <taxon>Actinomycetes</taxon>
        <taxon>Catenulisporales</taxon>
        <taxon>Catenulisporaceae</taxon>
        <taxon>Catenulispora</taxon>
    </lineage>
</organism>
<accession>A0ABP5DLM2</accession>
<dbReference type="EMBL" id="BAAAQM010000028">
    <property type="protein sequence ID" value="GAA1981179.1"/>
    <property type="molecule type" value="Genomic_DNA"/>
</dbReference>
<evidence type="ECO:0000259" key="3">
    <source>
        <dbReference type="Pfam" id="PF14361"/>
    </source>
</evidence>
<evidence type="ECO:0000256" key="1">
    <source>
        <dbReference type="ARBA" id="ARBA00006754"/>
    </source>
</evidence>
<comment type="similarity">
    <text evidence="1">Belongs to the CdaR family.</text>
</comment>
<dbReference type="PANTHER" id="PTHR33744">
    <property type="entry name" value="CARBOHYDRATE DIACID REGULATOR"/>
    <property type="match status" value="1"/>
</dbReference>